<evidence type="ECO:0000313" key="2">
    <source>
        <dbReference type="Proteomes" id="UP000663873"/>
    </source>
</evidence>
<protein>
    <submittedName>
        <fullName evidence="1">Uncharacterized protein</fullName>
    </submittedName>
</protein>
<feature type="non-terminal residue" evidence="1">
    <location>
        <position position="75"/>
    </location>
</feature>
<sequence>MAQLLVDFDGPSLNSLSEFITKSDPQQILTLFQDDSSRNINENVSLLELARFRILLSERQVTTKANRLMKKSSSI</sequence>
<accession>A0A821XJL2</accession>
<name>A0A821XJL2_9BILA</name>
<dbReference type="EMBL" id="CAJOBP010090178">
    <property type="protein sequence ID" value="CAF4944294.1"/>
    <property type="molecule type" value="Genomic_DNA"/>
</dbReference>
<reference evidence="1" key="1">
    <citation type="submission" date="2021-02" db="EMBL/GenBank/DDBJ databases">
        <authorList>
            <person name="Nowell W R."/>
        </authorList>
    </citation>
    <scope>NUCLEOTIDE SEQUENCE</scope>
</reference>
<dbReference type="AlphaFoldDB" id="A0A821XJL2"/>
<dbReference type="Proteomes" id="UP000663873">
    <property type="component" value="Unassembled WGS sequence"/>
</dbReference>
<keyword evidence="2" id="KW-1185">Reference proteome</keyword>
<proteinExistence type="predicted"/>
<organism evidence="1 2">
    <name type="scientific">Rotaria socialis</name>
    <dbReference type="NCBI Taxonomy" id="392032"/>
    <lineage>
        <taxon>Eukaryota</taxon>
        <taxon>Metazoa</taxon>
        <taxon>Spiralia</taxon>
        <taxon>Gnathifera</taxon>
        <taxon>Rotifera</taxon>
        <taxon>Eurotatoria</taxon>
        <taxon>Bdelloidea</taxon>
        <taxon>Philodinida</taxon>
        <taxon>Philodinidae</taxon>
        <taxon>Rotaria</taxon>
    </lineage>
</organism>
<gene>
    <name evidence="1" type="ORF">UJA718_LOCUS47467</name>
</gene>
<comment type="caution">
    <text evidence="1">The sequence shown here is derived from an EMBL/GenBank/DDBJ whole genome shotgun (WGS) entry which is preliminary data.</text>
</comment>
<evidence type="ECO:0000313" key="1">
    <source>
        <dbReference type="EMBL" id="CAF4944294.1"/>
    </source>
</evidence>